<sequence>MKKRIILLILSILFLTGCMESNKQSTKESIKESEIKLVKIESNKPKIKEEKKINVFKIYERGHNFSVESKEVIDQTYSIFNDTEQKVYKDSLTLLIAKSFYDDVENRIYVVGILYNNTGDKIKNFEFKGILNFKLNDKEFSSENVFGFDSVFFPYVEPYEGVNVGIGFDAQGFGELLDSNIEYNSEDIQVDLEDIEFTIMK</sequence>
<keyword evidence="4" id="KW-1185">Reference proteome</keyword>
<evidence type="ECO:0000256" key="2">
    <source>
        <dbReference type="SAM" id="SignalP"/>
    </source>
</evidence>
<evidence type="ECO:0008006" key="5">
    <source>
        <dbReference type="Google" id="ProtNLM"/>
    </source>
</evidence>
<feature type="chain" id="PRO_5039473734" description="DUF4352 domain-containing protein" evidence="2">
    <location>
        <begin position="21"/>
        <end position="201"/>
    </location>
</feature>
<gene>
    <name evidence="3" type="ORF">SAMN04488559_1337</name>
</gene>
<keyword evidence="1" id="KW-0175">Coiled coil</keyword>
<protein>
    <recommendedName>
        <fullName evidence="5">DUF4352 domain-containing protein</fullName>
    </recommendedName>
</protein>
<dbReference type="EMBL" id="FOHA01000033">
    <property type="protein sequence ID" value="SES09440.1"/>
    <property type="molecule type" value="Genomic_DNA"/>
</dbReference>
<keyword evidence="2" id="KW-0732">Signal</keyword>
<dbReference type="Proteomes" id="UP000198948">
    <property type="component" value="Unassembled WGS sequence"/>
</dbReference>
<dbReference type="STRING" id="142588.SAMN04488559_1337"/>
<proteinExistence type="predicted"/>
<dbReference type="AlphaFoldDB" id="A0A1H9UIU8"/>
<name>A0A1H9UIU8_9LACT</name>
<accession>A0A1H9UIU8</accession>
<evidence type="ECO:0000256" key="1">
    <source>
        <dbReference type="SAM" id="Coils"/>
    </source>
</evidence>
<feature type="coiled-coil region" evidence="1">
    <location>
        <begin position="23"/>
        <end position="50"/>
    </location>
</feature>
<organism evidence="3 4">
    <name type="scientific">Isobaculum melis</name>
    <dbReference type="NCBI Taxonomy" id="142588"/>
    <lineage>
        <taxon>Bacteria</taxon>
        <taxon>Bacillati</taxon>
        <taxon>Bacillota</taxon>
        <taxon>Bacilli</taxon>
        <taxon>Lactobacillales</taxon>
        <taxon>Carnobacteriaceae</taxon>
        <taxon>Isobaculum</taxon>
    </lineage>
</organism>
<evidence type="ECO:0000313" key="4">
    <source>
        <dbReference type="Proteomes" id="UP000198948"/>
    </source>
</evidence>
<dbReference type="RefSeq" id="WP_092654282.1">
    <property type="nucleotide sequence ID" value="NZ_FOHA01000033.1"/>
</dbReference>
<feature type="signal peptide" evidence="2">
    <location>
        <begin position="1"/>
        <end position="20"/>
    </location>
</feature>
<evidence type="ECO:0000313" key="3">
    <source>
        <dbReference type="EMBL" id="SES09440.1"/>
    </source>
</evidence>
<reference evidence="3 4" key="1">
    <citation type="submission" date="2016-10" db="EMBL/GenBank/DDBJ databases">
        <authorList>
            <person name="de Groot N.N."/>
        </authorList>
    </citation>
    <scope>NUCLEOTIDE SEQUENCE [LARGE SCALE GENOMIC DNA]</scope>
    <source>
        <strain evidence="3 4">DSM 13760</strain>
    </source>
</reference>
<dbReference type="PROSITE" id="PS51257">
    <property type="entry name" value="PROKAR_LIPOPROTEIN"/>
    <property type="match status" value="1"/>
</dbReference>